<evidence type="ECO:0000256" key="5">
    <source>
        <dbReference type="ARBA" id="ARBA00022741"/>
    </source>
</evidence>
<dbReference type="InterPro" id="IPR027417">
    <property type="entry name" value="P-loop_NTPase"/>
</dbReference>
<dbReference type="EC" id="3.1.21.3" evidence="11"/>
<organism evidence="13 14">
    <name type="scientific">Mesomycoplasma ovipneumoniae</name>
    <dbReference type="NCBI Taxonomy" id="29562"/>
    <lineage>
        <taxon>Bacteria</taxon>
        <taxon>Bacillati</taxon>
        <taxon>Mycoplasmatota</taxon>
        <taxon>Mycoplasmoidales</taxon>
        <taxon>Metamycoplasmataceae</taxon>
        <taxon>Mesomycoplasma</taxon>
    </lineage>
</organism>
<dbReference type="InterPro" id="IPR014001">
    <property type="entry name" value="Helicase_ATP-bd"/>
</dbReference>
<dbReference type="GO" id="GO:0009307">
    <property type="term" value="P:DNA restriction-modification system"/>
    <property type="evidence" value="ECO:0007669"/>
    <property type="project" value="UniProtKB-KW"/>
</dbReference>
<accession>A0AAJ2P9F5</accession>
<dbReference type="SMART" id="SM00487">
    <property type="entry name" value="DEXDc"/>
    <property type="match status" value="1"/>
</dbReference>
<comment type="caution">
    <text evidence="13">The sequence shown here is derived from an EMBL/GenBank/DDBJ whole genome shotgun (WGS) entry which is preliminary data.</text>
</comment>
<evidence type="ECO:0000256" key="10">
    <source>
        <dbReference type="ARBA" id="ARBA00023125"/>
    </source>
</evidence>
<dbReference type="NCBIfam" id="TIGR00348">
    <property type="entry name" value="hsdR"/>
    <property type="match status" value="1"/>
</dbReference>
<evidence type="ECO:0000256" key="11">
    <source>
        <dbReference type="RuleBase" id="RU364115"/>
    </source>
</evidence>
<dbReference type="InterPro" id="IPR040980">
    <property type="entry name" value="SWI2_SNF2"/>
</dbReference>
<keyword evidence="6 11" id="KW-0680">Restriction system</keyword>
<evidence type="ECO:0000256" key="1">
    <source>
        <dbReference type="ARBA" id="ARBA00000851"/>
    </source>
</evidence>
<dbReference type="Pfam" id="PF22679">
    <property type="entry name" value="T1R_D3-like"/>
    <property type="match status" value="1"/>
</dbReference>
<dbReference type="SUPFAM" id="SSF52540">
    <property type="entry name" value="P-loop containing nucleoside triphosphate hydrolases"/>
    <property type="match status" value="2"/>
</dbReference>
<keyword evidence="4" id="KW-0540">Nuclease</keyword>
<evidence type="ECO:0000256" key="7">
    <source>
        <dbReference type="ARBA" id="ARBA00022759"/>
    </source>
</evidence>
<keyword evidence="8 11" id="KW-0378">Hydrolase</keyword>
<dbReference type="CDD" id="cd22332">
    <property type="entry name" value="HsdR_N"/>
    <property type="match status" value="1"/>
</dbReference>
<dbReference type="PANTHER" id="PTHR30195:SF16">
    <property type="entry name" value="TYPE I RESTRICTION ENZYME ENDONUCLEASE SUBUNIT"/>
    <property type="match status" value="1"/>
</dbReference>
<dbReference type="GO" id="GO:0005524">
    <property type="term" value="F:ATP binding"/>
    <property type="evidence" value="ECO:0007669"/>
    <property type="project" value="UniProtKB-KW"/>
</dbReference>
<evidence type="ECO:0000256" key="3">
    <source>
        <dbReference type="ARBA" id="ARBA00011296"/>
    </source>
</evidence>
<dbReference type="InterPro" id="IPR055180">
    <property type="entry name" value="HsdR_RecA-like_helicase_dom_2"/>
</dbReference>
<comment type="subunit">
    <text evidence="3 11">The type I restriction/modification system is composed of three polypeptides R, M and S.</text>
</comment>
<reference evidence="13" key="1">
    <citation type="submission" date="2023-10" db="EMBL/GenBank/DDBJ databases">
        <title>Genome sequences of Mycoplasma ovipneumoniae isolated from goats.</title>
        <authorList>
            <person name="Spergser J."/>
        </authorList>
    </citation>
    <scope>NUCLEOTIDE SEQUENCE</scope>
    <source>
        <strain evidence="13">GL19</strain>
    </source>
</reference>
<evidence type="ECO:0000256" key="9">
    <source>
        <dbReference type="ARBA" id="ARBA00022840"/>
    </source>
</evidence>
<evidence type="ECO:0000313" key="14">
    <source>
        <dbReference type="Proteomes" id="UP001282363"/>
    </source>
</evidence>
<keyword evidence="5 11" id="KW-0547">Nucleotide-binding</keyword>
<dbReference type="AlphaFoldDB" id="A0AAJ2P9F5"/>
<comment type="function">
    <text evidence="11">Subunit R is required for both nuclease and ATPase activities, but not for modification.</text>
</comment>
<dbReference type="PROSITE" id="PS51192">
    <property type="entry name" value="HELICASE_ATP_BIND_1"/>
    <property type="match status" value="1"/>
</dbReference>
<dbReference type="Pfam" id="PF18766">
    <property type="entry name" value="SWI2_SNF2"/>
    <property type="match status" value="1"/>
</dbReference>
<sequence length="1031" mass="121906">MYFKDESEFEQEIINQLQKHGWKGLIDHSNPEKGFSHVLNNINEQDLIENWKKILFYNNRDKLNDIKLTDEEMDEVIRQIQRHKDFYELNTLITNEFISIKRTFNKPSGEKEIRTVQLRIFSKHDIGKGNNIYQIARQITATSTKFIKHRADLMLLFNGMPLVHIELKNHKPINDAIQQIKNYADSGFYNGIFKLVQIVVAMKPNEMLYLPNTTKTENIKKQNFLKWANKDNEVINDYSVLINKFFSIPTVHKMIADYTIADKNDMNLKILRSYQVHAVEEIRRKFEQKQFFNNSRKIDQGGFVWHSTGSGKTLTSFKLATLILQKQFSDIVFFVADRIELVNQTSKKYDKWNPSKKIEVKVPKTTKDLIDELREDSISHKIIITSIHKLSNAAESLKTKNDKVSSKIASIRKTFIFDEAHRSTSGDMLNKIRSEFKKNSVIFGFTGTPILTNNKKEDISTQEIFGSELHNYKMSEAIKDNKVLKFYCQYRFLNNILAPRLEEIQKKVDDKIEINEYNQVLNEDPKIIELEEKIFTEFEKRYNTGYKKEVAKDILKQWKNISDKGFYSAILTVKSITSAIKYFEIFRDEIKKQGLNLKITALFDDLVDSSKDDFLYRVEAKDEILKQYNQDFNANIKSPEEFKKDIQERLEKKRQRSSGSKDNTDPYQLDLLIVVYQLLTGYDSKYINTVYFDRVVENEHLIQAVSRTNRIENPNFKPHGNIVFYNRPHYMHSAMMKALKLYDCGDPKMVDPVNIEQHLNEINANFNGLKQLFIKWDCDDFNCVPDLDDDNKDDFRKFLEYFNKIRYNLNIVFIHNFSWEENKNNQKILLNEEQWELIKFRYKNVDWSKFIASNPGQEYEDLIIEKEDIPTSFHTVTYETYIQGMDDNFSLSWDKFLQKYKHQLITNFEKTDQELAKDCLKKMWEKGKSFDIKDCVKQKQRENLDKEITEFTKSTGVNIDKLKEIINDNGDINKNNQITELIQVELTYETKTYIAQMLNRKNIENVKPINLRELVEKFIKECRTKKAKILT</sequence>
<evidence type="ECO:0000259" key="12">
    <source>
        <dbReference type="PROSITE" id="PS51192"/>
    </source>
</evidence>
<dbReference type="InterPro" id="IPR007409">
    <property type="entry name" value="Restrct_endonuc_type1_HsdR_N"/>
</dbReference>
<dbReference type="Proteomes" id="UP001282363">
    <property type="component" value="Unassembled WGS sequence"/>
</dbReference>
<dbReference type="EMBL" id="JAWPFH010000003">
    <property type="protein sequence ID" value="MDW2906239.1"/>
    <property type="molecule type" value="Genomic_DNA"/>
</dbReference>
<comment type="similarity">
    <text evidence="2 11">Belongs to the HsdR family.</text>
</comment>
<dbReference type="InterPro" id="IPR051268">
    <property type="entry name" value="Type-I_R_enzyme_R_subunit"/>
</dbReference>
<keyword evidence="10 11" id="KW-0238">DNA-binding</keyword>
<proteinExistence type="inferred from homology"/>
<dbReference type="Gene3D" id="3.40.50.300">
    <property type="entry name" value="P-loop containing nucleotide triphosphate hydrolases"/>
    <property type="match status" value="2"/>
</dbReference>
<dbReference type="Gene3D" id="3.90.1570.50">
    <property type="match status" value="1"/>
</dbReference>
<dbReference type="PANTHER" id="PTHR30195">
    <property type="entry name" value="TYPE I SITE-SPECIFIC DEOXYRIBONUCLEASE PROTEIN SUBUNIT M AND R"/>
    <property type="match status" value="1"/>
</dbReference>
<dbReference type="InterPro" id="IPR004473">
    <property type="entry name" value="Restrct_endonuc_typeI_HsdR"/>
</dbReference>
<gene>
    <name evidence="13" type="ORF">R7U65_01270</name>
</gene>
<evidence type="ECO:0000256" key="4">
    <source>
        <dbReference type="ARBA" id="ARBA00022722"/>
    </source>
</evidence>
<keyword evidence="7" id="KW-0255">Endonuclease</keyword>
<dbReference type="Pfam" id="PF04313">
    <property type="entry name" value="HSDR_N"/>
    <property type="match status" value="1"/>
</dbReference>
<feature type="domain" description="Helicase ATP-binding" evidence="12">
    <location>
        <begin position="293"/>
        <end position="467"/>
    </location>
</feature>
<comment type="catalytic activity">
    <reaction evidence="1 11">
        <text>Endonucleolytic cleavage of DNA to give random double-stranded fragments with terminal 5'-phosphates, ATP is simultaneously hydrolyzed.</text>
        <dbReference type="EC" id="3.1.21.3"/>
    </reaction>
</comment>
<evidence type="ECO:0000256" key="2">
    <source>
        <dbReference type="ARBA" id="ARBA00008598"/>
    </source>
</evidence>
<dbReference type="GO" id="GO:0009035">
    <property type="term" value="F:type I site-specific deoxyribonuclease activity"/>
    <property type="evidence" value="ECO:0007669"/>
    <property type="project" value="UniProtKB-EC"/>
</dbReference>
<dbReference type="GO" id="GO:0003677">
    <property type="term" value="F:DNA binding"/>
    <property type="evidence" value="ECO:0007669"/>
    <property type="project" value="UniProtKB-KW"/>
</dbReference>
<evidence type="ECO:0000313" key="13">
    <source>
        <dbReference type="EMBL" id="MDW2906239.1"/>
    </source>
</evidence>
<dbReference type="RefSeq" id="WP_318045230.1">
    <property type="nucleotide sequence ID" value="NZ_JAWPFG010000004.1"/>
</dbReference>
<protein>
    <recommendedName>
        <fullName evidence="11">Type I restriction enzyme endonuclease subunit</fullName>
        <shortName evidence="11">R protein</shortName>
        <ecNumber evidence="11">3.1.21.3</ecNumber>
    </recommendedName>
</protein>
<keyword evidence="9 11" id="KW-0067">ATP-binding</keyword>
<name>A0AAJ2P9F5_9BACT</name>
<evidence type="ECO:0000256" key="6">
    <source>
        <dbReference type="ARBA" id="ARBA00022747"/>
    </source>
</evidence>
<evidence type="ECO:0000256" key="8">
    <source>
        <dbReference type="ARBA" id="ARBA00022801"/>
    </source>
</evidence>